<dbReference type="SFLD" id="SFLDG01135">
    <property type="entry name" value="C1.5.6:_HAD__Beta-PGM__Phospha"/>
    <property type="match status" value="1"/>
</dbReference>
<dbReference type="PhylomeDB" id="Q82VW1"/>
<sequence>MALSAVLFDVDGTLADTERDGHRIAFNQAFNEFQLDWEWDVDLYGVLLQITGGKERIRFYIENYAPSLLSKNNLDEWIAQIHKTKTNYFLNLLKEGKIPLRPGIKRLLDELRKNNIKIAIATTTTYENVSTLLQCTLGDSALEWFDVIGAGDIVSKKKPAPDIYEWVLNQLNLPAEACIAIEDSENGLKSATAAGIKTIITISEYTREQNFSYAALVLEDLESTDHTHQIAAQSFDKPLSVQTLSDLLN</sequence>
<reference evidence="1 2" key="1">
    <citation type="journal article" date="2003" name="J. Bacteriol.">
        <title>Complete genome sequence of the ammonia-oxidizing bacterium and obligate chemolithoautotroph Nitrosomonas europaea.</title>
        <authorList>
            <person name="Chain P."/>
            <person name="Lamerdin J."/>
            <person name="Larimer F."/>
            <person name="Regala W."/>
            <person name="Land M."/>
            <person name="Hauser L."/>
            <person name="Hooper A."/>
            <person name="Klotz M."/>
            <person name="Norton J."/>
            <person name="Sayavedra-Soto L."/>
            <person name="Arciero D."/>
            <person name="Hommes N."/>
            <person name="Whittaker M."/>
            <person name="Arp D."/>
        </authorList>
    </citation>
    <scope>NUCLEOTIDE SEQUENCE [LARGE SCALE GENOMIC DNA]</scope>
    <source>
        <strain evidence="2">ATCC 19718 / CIP 103999 / KCTC 2705 / NBRC 14298</strain>
    </source>
</reference>
<evidence type="ECO:0000313" key="2">
    <source>
        <dbReference type="Proteomes" id="UP000001416"/>
    </source>
</evidence>
<dbReference type="SFLD" id="SFLDG01129">
    <property type="entry name" value="C1.5:_HAD__Beta-PGM__Phosphata"/>
    <property type="match status" value="1"/>
</dbReference>
<organism evidence="1 2">
    <name type="scientific">Nitrosomonas europaea (strain ATCC 19718 / CIP 103999 / KCTC 2705 / NBRC 14298)</name>
    <dbReference type="NCBI Taxonomy" id="228410"/>
    <lineage>
        <taxon>Bacteria</taxon>
        <taxon>Pseudomonadati</taxon>
        <taxon>Pseudomonadota</taxon>
        <taxon>Betaproteobacteria</taxon>
        <taxon>Nitrosomonadales</taxon>
        <taxon>Nitrosomonadaceae</taxon>
        <taxon>Nitrosomonas</taxon>
    </lineage>
</organism>
<dbReference type="SFLD" id="SFLDF00035">
    <property type="entry name" value="phosphoglycolate_phosphatase"/>
    <property type="match status" value="1"/>
</dbReference>
<evidence type="ECO:0000313" key="1">
    <source>
        <dbReference type="EMBL" id="CAD84858.1"/>
    </source>
</evidence>
<dbReference type="eggNOG" id="COG0637">
    <property type="taxonomic scope" value="Bacteria"/>
</dbReference>
<dbReference type="STRING" id="228410.NE0947"/>
<dbReference type="AlphaFoldDB" id="Q82VW1"/>
<dbReference type="Gene3D" id="3.40.50.1000">
    <property type="entry name" value="HAD superfamily/HAD-like"/>
    <property type="match status" value="1"/>
</dbReference>
<dbReference type="NCBIfam" id="TIGR01509">
    <property type="entry name" value="HAD-SF-IA-v3"/>
    <property type="match status" value="1"/>
</dbReference>
<dbReference type="SUPFAM" id="SSF56784">
    <property type="entry name" value="HAD-like"/>
    <property type="match status" value="1"/>
</dbReference>
<dbReference type="PANTHER" id="PTHR42896:SF2">
    <property type="entry name" value="CBBY-LIKE PROTEIN"/>
    <property type="match status" value="1"/>
</dbReference>
<dbReference type="SFLD" id="SFLDS00003">
    <property type="entry name" value="Haloacid_Dehalogenase"/>
    <property type="match status" value="1"/>
</dbReference>
<dbReference type="CDD" id="cd07528">
    <property type="entry name" value="HAD_CbbY-like"/>
    <property type="match status" value="1"/>
</dbReference>
<keyword evidence="2" id="KW-1185">Reference proteome</keyword>
<dbReference type="KEGG" id="neu:NE0947"/>
<dbReference type="InterPro" id="IPR036412">
    <property type="entry name" value="HAD-like_sf"/>
</dbReference>
<dbReference type="InterPro" id="IPR023214">
    <property type="entry name" value="HAD_sf"/>
</dbReference>
<dbReference type="InterPro" id="IPR044999">
    <property type="entry name" value="CbbY-like"/>
</dbReference>
<gene>
    <name evidence="1" type="primary">cbbY</name>
    <name evidence="1" type="ordered locus">NE0947</name>
</gene>
<dbReference type="GO" id="GO:0016787">
    <property type="term" value="F:hydrolase activity"/>
    <property type="evidence" value="ECO:0007669"/>
    <property type="project" value="UniProtKB-KW"/>
</dbReference>
<dbReference type="RefSeq" id="WP_011111556.1">
    <property type="nucleotide sequence ID" value="NC_004757.1"/>
</dbReference>
<accession>Q82VW1</accession>
<proteinExistence type="predicted"/>
<dbReference type="OrthoDB" id="5293434at2"/>
<dbReference type="Gene3D" id="1.10.150.240">
    <property type="entry name" value="Putative phosphatase, domain 2"/>
    <property type="match status" value="1"/>
</dbReference>
<name>Q82VW1_NITEU</name>
<keyword evidence="1" id="KW-0378">Hydrolase</keyword>
<dbReference type="Pfam" id="PF00702">
    <property type="entry name" value="Hydrolase"/>
    <property type="match status" value="1"/>
</dbReference>
<dbReference type="EMBL" id="AL954747">
    <property type="protein sequence ID" value="CAD84858.1"/>
    <property type="molecule type" value="Genomic_DNA"/>
</dbReference>
<dbReference type="InterPro" id="IPR006439">
    <property type="entry name" value="HAD-SF_hydro_IA"/>
</dbReference>
<dbReference type="InterPro" id="IPR023198">
    <property type="entry name" value="PGP-like_dom2"/>
</dbReference>
<dbReference type="HOGENOM" id="CLU_045011_0_2_4"/>
<dbReference type="PANTHER" id="PTHR42896">
    <property type="entry name" value="XYLULOSE-1,5-BISPHOSPHATE (XUBP) PHOSPHATASE"/>
    <property type="match status" value="1"/>
</dbReference>
<dbReference type="GeneID" id="87104139"/>
<dbReference type="PRINTS" id="PR00413">
    <property type="entry name" value="HADHALOGNASE"/>
</dbReference>
<dbReference type="Proteomes" id="UP000001416">
    <property type="component" value="Chromosome"/>
</dbReference>
<protein>
    <submittedName>
        <fullName evidence="1">Hydrolase family</fullName>
    </submittedName>
</protein>